<protein>
    <recommendedName>
        <fullName evidence="5">Lipoprotein</fullName>
    </recommendedName>
</protein>
<organism evidence="3 4">
    <name type="scientific">Streptomyces thermogriseus</name>
    <dbReference type="NCBI Taxonomy" id="75292"/>
    <lineage>
        <taxon>Bacteria</taxon>
        <taxon>Bacillati</taxon>
        <taxon>Actinomycetota</taxon>
        <taxon>Actinomycetes</taxon>
        <taxon>Kitasatosporales</taxon>
        <taxon>Streptomycetaceae</taxon>
        <taxon>Streptomyces</taxon>
    </lineage>
</organism>
<accession>A0ABN1T2E3</accession>
<evidence type="ECO:0008006" key="5">
    <source>
        <dbReference type="Google" id="ProtNLM"/>
    </source>
</evidence>
<dbReference type="RefSeq" id="WP_328587095.1">
    <property type="nucleotide sequence ID" value="NZ_BAAAHU010000042.1"/>
</dbReference>
<keyword evidence="2" id="KW-0732">Signal</keyword>
<name>A0ABN1T2E3_9ACTN</name>
<keyword evidence="4" id="KW-1185">Reference proteome</keyword>
<dbReference type="EMBL" id="BAAAHU010000042">
    <property type="protein sequence ID" value="GAA1012992.1"/>
    <property type="molecule type" value="Genomic_DNA"/>
</dbReference>
<feature type="signal peptide" evidence="2">
    <location>
        <begin position="1"/>
        <end position="43"/>
    </location>
</feature>
<feature type="region of interest" description="Disordered" evidence="1">
    <location>
        <begin position="131"/>
        <end position="189"/>
    </location>
</feature>
<dbReference type="Proteomes" id="UP001501072">
    <property type="component" value="Unassembled WGS sequence"/>
</dbReference>
<evidence type="ECO:0000313" key="3">
    <source>
        <dbReference type="EMBL" id="GAA1012992.1"/>
    </source>
</evidence>
<sequence length="229" mass="24010">MRQHPEQSQQPQPGRTGRPLLAARRTRGTLLAAALVLVPLATACDGGADDAAVNSAPSRISAPQAGVVAPAKVEVIARLTGCTPDIRIEAEQLRQGVCHTPEIDYLITTFPKEEYKQVWLDSAAVYGGHVPGRPALDRQREGAGDAGGVPDQARRNHSAAAGHGPDPCPERVVAAAPRPTAARTRSCRTMHPASATRLDLGAAGVPVVPCPTAALPSRHRAHTRTRAGE</sequence>
<comment type="caution">
    <text evidence="3">The sequence shown here is derived from an EMBL/GenBank/DDBJ whole genome shotgun (WGS) entry which is preliminary data.</text>
</comment>
<evidence type="ECO:0000256" key="2">
    <source>
        <dbReference type="SAM" id="SignalP"/>
    </source>
</evidence>
<feature type="chain" id="PRO_5047006487" description="Lipoprotein" evidence="2">
    <location>
        <begin position="44"/>
        <end position="229"/>
    </location>
</feature>
<gene>
    <name evidence="3" type="ORF">GCM10009564_38300</name>
</gene>
<evidence type="ECO:0000256" key="1">
    <source>
        <dbReference type="SAM" id="MobiDB-lite"/>
    </source>
</evidence>
<reference evidence="3 4" key="1">
    <citation type="journal article" date="2019" name="Int. J. Syst. Evol. Microbiol.">
        <title>The Global Catalogue of Microorganisms (GCM) 10K type strain sequencing project: providing services to taxonomists for standard genome sequencing and annotation.</title>
        <authorList>
            <consortium name="The Broad Institute Genomics Platform"/>
            <consortium name="The Broad Institute Genome Sequencing Center for Infectious Disease"/>
            <person name="Wu L."/>
            <person name="Ma J."/>
        </authorList>
    </citation>
    <scope>NUCLEOTIDE SEQUENCE [LARGE SCALE GENOMIC DNA]</scope>
    <source>
        <strain evidence="3 4">JCM 11269</strain>
    </source>
</reference>
<evidence type="ECO:0000313" key="4">
    <source>
        <dbReference type="Proteomes" id="UP001501072"/>
    </source>
</evidence>
<proteinExistence type="predicted"/>
<feature type="compositionally biased region" description="Low complexity" evidence="1">
    <location>
        <begin position="171"/>
        <end position="184"/>
    </location>
</feature>